<dbReference type="CDD" id="cd04301">
    <property type="entry name" value="NAT_SF"/>
    <property type="match status" value="1"/>
</dbReference>
<dbReference type="GO" id="GO:0016747">
    <property type="term" value="F:acyltransferase activity, transferring groups other than amino-acyl groups"/>
    <property type="evidence" value="ECO:0007669"/>
    <property type="project" value="InterPro"/>
</dbReference>
<dbReference type="InterPro" id="IPR000182">
    <property type="entry name" value="GNAT_dom"/>
</dbReference>
<evidence type="ECO:0000313" key="2">
    <source>
        <dbReference type="EMBL" id="RFA33234.1"/>
    </source>
</evidence>
<dbReference type="PROSITE" id="PS51186">
    <property type="entry name" value="GNAT"/>
    <property type="match status" value="1"/>
</dbReference>
<name>A0A3E0WJV8_9GAMM</name>
<reference evidence="3" key="1">
    <citation type="submission" date="2017-05" db="EMBL/GenBank/DDBJ databases">
        <authorList>
            <person name="Sharma S."/>
            <person name="Sidhu C."/>
            <person name="Pinnaka A.K."/>
        </authorList>
    </citation>
    <scope>NUCLEOTIDE SEQUENCE [LARGE SCALE GENOMIC DNA]</scope>
    <source>
        <strain evidence="3">AK93</strain>
    </source>
</reference>
<feature type="domain" description="N-acetyltransferase" evidence="1">
    <location>
        <begin position="54"/>
        <end position="182"/>
    </location>
</feature>
<dbReference type="EMBL" id="NFZW01000022">
    <property type="protein sequence ID" value="RFA33234.1"/>
    <property type="molecule type" value="Genomic_DNA"/>
</dbReference>
<dbReference type="InterPro" id="IPR016181">
    <property type="entry name" value="Acyl_CoA_acyltransferase"/>
</dbReference>
<evidence type="ECO:0000313" key="3">
    <source>
        <dbReference type="Proteomes" id="UP000256763"/>
    </source>
</evidence>
<dbReference type="OrthoDB" id="3570754at2"/>
<dbReference type="SUPFAM" id="SSF55729">
    <property type="entry name" value="Acyl-CoA N-acyltransferases (Nat)"/>
    <property type="match status" value="1"/>
</dbReference>
<comment type="caution">
    <text evidence="2">The sequence shown here is derived from an EMBL/GenBank/DDBJ whole genome shotgun (WGS) entry which is preliminary data.</text>
</comment>
<evidence type="ECO:0000259" key="1">
    <source>
        <dbReference type="PROSITE" id="PS51186"/>
    </source>
</evidence>
<sequence length="182" mass="19754">MVGEPEPQALAAAAGEVTDLLAFANNIDRVRSLLPEFVAEPATVFSTPEHLPPAPLKQCREISLSEIAAQDHLPADLMAELSRVAEDGVSVVAAFDGERPVAFAYVAAETESLWDISIDTVQSYRRQGYAAAAVLHLMHRMEKRGKSAVWGALESNRASANLARRLGFVENDKLWVLTRSAT</sequence>
<organism evidence="2 3">
    <name type="scientific">Alkalilimnicola ehrlichii</name>
    <dbReference type="NCBI Taxonomy" id="351052"/>
    <lineage>
        <taxon>Bacteria</taxon>
        <taxon>Pseudomonadati</taxon>
        <taxon>Pseudomonadota</taxon>
        <taxon>Gammaproteobacteria</taxon>
        <taxon>Chromatiales</taxon>
        <taxon>Ectothiorhodospiraceae</taxon>
        <taxon>Alkalilimnicola</taxon>
    </lineage>
</organism>
<gene>
    <name evidence="2" type="ORF">CAL65_17855</name>
</gene>
<dbReference type="Proteomes" id="UP000256763">
    <property type="component" value="Unassembled WGS sequence"/>
</dbReference>
<protein>
    <recommendedName>
        <fullName evidence="1">N-acetyltransferase domain-containing protein</fullName>
    </recommendedName>
</protein>
<dbReference type="Pfam" id="PF12746">
    <property type="entry name" value="GNAT_acetyltran"/>
    <property type="match status" value="1"/>
</dbReference>
<accession>A0A3E0WJV8</accession>
<keyword evidence="3" id="KW-1185">Reference proteome</keyword>
<dbReference type="Gene3D" id="3.40.630.30">
    <property type="match status" value="1"/>
</dbReference>
<proteinExistence type="predicted"/>
<dbReference type="AlphaFoldDB" id="A0A3E0WJV8"/>
<dbReference type="InterPro" id="IPR027365">
    <property type="entry name" value="GNAT_acetyltra_YdfB-like"/>
</dbReference>
<dbReference type="RefSeq" id="WP_116303470.1">
    <property type="nucleotide sequence ID" value="NZ_NFZV01000022.1"/>
</dbReference>